<evidence type="ECO:0000313" key="1">
    <source>
        <dbReference type="EMBL" id="KAK4284444.1"/>
    </source>
</evidence>
<keyword evidence="2" id="KW-1185">Reference proteome</keyword>
<accession>A0AAE1N8D2</accession>
<dbReference type="AlphaFoldDB" id="A0AAE1N8D2"/>
<comment type="caution">
    <text evidence="1">The sequence shown here is derived from an EMBL/GenBank/DDBJ whole genome shotgun (WGS) entry which is preliminary data.</text>
</comment>
<proteinExistence type="predicted"/>
<dbReference type="Proteomes" id="UP001293593">
    <property type="component" value="Unassembled WGS sequence"/>
</dbReference>
<name>A0AAE1N8D2_9FABA</name>
<evidence type="ECO:0000313" key="2">
    <source>
        <dbReference type="Proteomes" id="UP001293593"/>
    </source>
</evidence>
<dbReference type="PANTHER" id="PTHR11439:SF442">
    <property type="entry name" value="CYSTEINE-RICH RLK (RECEPTOR-LIKE PROTEIN KINASE) 8"/>
    <property type="match status" value="1"/>
</dbReference>
<dbReference type="EMBL" id="JAWXYG010000001">
    <property type="protein sequence ID" value="KAK4284444.1"/>
    <property type="molecule type" value="Genomic_DNA"/>
</dbReference>
<sequence length="144" mass="16043">MDQCNGADTPMSSNASLDADEKGKDFNITRYRGMIGSLLYLTASRPDIQFSVGMCAKFQSAPKESHAEHVKRIFRYLANTKTLGLWFPKGQPEHLVAYSDSDHAGYKTDRKSTSGQCQFFDSSLVSWFNKKQTSVAVSSIEESL</sequence>
<gene>
    <name evidence="1" type="ORF">QN277_001276</name>
</gene>
<reference evidence="1" key="1">
    <citation type="submission" date="2023-10" db="EMBL/GenBank/DDBJ databases">
        <title>Chromosome-level genome of the transformable northern wattle, Acacia crassicarpa.</title>
        <authorList>
            <person name="Massaro I."/>
            <person name="Sinha N.R."/>
            <person name="Poethig S."/>
            <person name="Leichty A.R."/>
        </authorList>
    </citation>
    <scope>NUCLEOTIDE SEQUENCE</scope>
    <source>
        <strain evidence="1">Acra3RX</strain>
        <tissue evidence="1">Leaf</tissue>
    </source>
</reference>
<organism evidence="1 2">
    <name type="scientific">Acacia crassicarpa</name>
    <name type="common">northern wattle</name>
    <dbReference type="NCBI Taxonomy" id="499986"/>
    <lineage>
        <taxon>Eukaryota</taxon>
        <taxon>Viridiplantae</taxon>
        <taxon>Streptophyta</taxon>
        <taxon>Embryophyta</taxon>
        <taxon>Tracheophyta</taxon>
        <taxon>Spermatophyta</taxon>
        <taxon>Magnoliopsida</taxon>
        <taxon>eudicotyledons</taxon>
        <taxon>Gunneridae</taxon>
        <taxon>Pentapetalae</taxon>
        <taxon>rosids</taxon>
        <taxon>fabids</taxon>
        <taxon>Fabales</taxon>
        <taxon>Fabaceae</taxon>
        <taxon>Caesalpinioideae</taxon>
        <taxon>mimosoid clade</taxon>
        <taxon>Acacieae</taxon>
        <taxon>Acacia</taxon>
    </lineage>
</organism>
<protein>
    <submittedName>
        <fullName evidence="1">Uncharacterized protein</fullName>
    </submittedName>
</protein>
<dbReference type="PANTHER" id="PTHR11439">
    <property type="entry name" value="GAG-POL-RELATED RETROTRANSPOSON"/>
    <property type="match status" value="1"/>
</dbReference>